<proteinExistence type="inferred from homology"/>
<evidence type="ECO:0000259" key="6">
    <source>
        <dbReference type="Pfam" id="PF04542"/>
    </source>
</evidence>
<gene>
    <name evidence="8" type="ORF">SAMN05444858_10559</name>
</gene>
<dbReference type="AlphaFoldDB" id="A0A1N6WP46"/>
<evidence type="ECO:0000256" key="4">
    <source>
        <dbReference type="ARBA" id="ARBA00023163"/>
    </source>
</evidence>
<accession>A0A1N6WP46</accession>
<keyword evidence="2" id="KW-0805">Transcription regulation</keyword>
<feature type="region of interest" description="Disordered" evidence="5">
    <location>
        <begin position="24"/>
        <end position="43"/>
    </location>
</feature>
<dbReference type="Gene3D" id="1.10.1740.10">
    <property type="match status" value="1"/>
</dbReference>
<dbReference type="GO" id="GO:0016987">
    <property type="term" value="F:sigma factor activity"/>
    <property type="evidence" value="ECO:0007669"/>
    <property type="project" value="UniProtKB-KW"/>
</dbReference>
<dbReference type="NCBIfam" id="TIGR02937">
    <property type="entry name" value="sigma70-ECF"/>
    <property type="match status" value="1"/>
</dbReference>
<feature type="domain" description="RNA polymerase sigma factor 70 region 4 type 2" evidence="7">
    <location>
        <begin position="183"/>
        <end position="236"/>
    </location>
</feature>
<dbReference type="PANTHER" id="PTHR43133:SF51">
    <property type="entry name" value="RNA POLYMERASE SIGMA FACTOR"/>
    <property type="match status" value="1"/>
</dbReference>
<evidence type="ECO:0000259" key="7">
    <source>
        <dbReference type="Pfam" id="PF08281"/>
    </source>
</evidence>
<organism evidence="8 9">
    <name type="scientific">Micromonospora avicenniae</name>
    <dbReference type="NCBI Taxonomy" id="1198245"/>
    <lineage>
        <taxon>Bacteria</taxon>
        <taxon>Bacillati</taxon>
        <taxon>Actinomycetota</taxon>
        <taxon>Actinomycetes</taxon>
        <taxon>Micromonosporales</taxon>
        <taxon>Micromonosporaceae</taxon>
        <taxon>Micromonospora</taxon>
    </lineage>
</organism>
<reference evidence="8 9" key="1">
    <citation type="submission" date="2017-01" db="EMBL/GenBank/DDBJ databases">
        <authorList>
            <person name="Mah S.A."/>
            <person name="Swanson W.J."/>
            <person name="Moy G.W."/>
            <person name="Vacquier V.D."/>
        </authorList>
    </citation>
    <scope>NUCLEOTIDE SEQUENCE [LARGE SCALE GENOMIC DNA]</scope>
    <source>
        <strain evidence="8 9">DSM 45758</strain>
    </source>
</reference>
<protein>
    <submittedName>
        <fullName evidence="8">RNA polymerase sigma-70 factor, ECF subfamily</fullName>
    </submittedName>
</protein>
<dbReference type="InterPro" id="IPR013324">
    <property type="entry name" value="RNA_pol_sigma_r3/r4-like"/>
</dbReference>
<dbReference type="SUPFAM" id="SSF88659">
    <property type="entry name" value="Sigma3 and sigma4 domains of RNA polymerase sigma factors"/>
    <property type="match status" value="1"/>
</dbReference>
<dbReference type="InterPro" id="IPR007627">
    <property type="entry name" value="RNA_pol_sigma70_r2"/>
</dbReference>
<evidence type="ECO:0000256" key="5">
    <source>
        <dbReference type="SAM" id="MobiDB-lite"/>
    </source>
</evidence>
<dbReference type="InterPro" id="IPR039425">
    <property type="entry name" value="RNA_pol_sigma-70-like"/>
</dbReference>
<dbReference type="Proteomes" id="UP000186004">
    <property type="component" value="Unassembled WGS sequence"/>
</dbReference>
<evidence type="ECO:0000256" key="2">
    <source>
        <dbReference type="ARBA" id="ARBA00023015"/>
    </source>
</evidence>
<dbReference type="InterPro" id="IPR013325">
    <property type="entry name" value="RNA_pol_sigma_r2"/>
</dbReference>
<dbReference type="Pfam" id="PF04542">
    <property type="entry name" value="Sigma70_r2"/>
    <property type="match status" value="1"/>
</dbReference>
<dbReference type="EMBL" id="FTNF01000005">
    <property type="protein sequence ID" value="SIQ91820.1"/>
    <property type="molecule type" value="Genomic_DNA"/>
</dbReference>
<evidence type="ECO:0000313" key="8">
    <source>
        <dbReference type="EMBL" id="SIQ91820.1"/>
    </source>
</evidence>
<dbReference type="GO" id="GO:0003677">
    <property type="term" value="F:DNA binding"/>
    <property type="evidence" value="ECO:0007669"/>
    <property type="project" value="InterPro"/>
</dbReference>
<feature type="domain" description="RNA polymerase sigma-70 region 2" evidence="6">
    <location>
        <begin position="88"/>
        <end position="153"/>
    </location>
</feature>
<keyword evidence="4" id="KW-0804">Transcription</keyword>
<keyword evidence="9" id="KW-1185">Reference proteome</keyword>
<evidence type="ECO:0000256" key="3">
    <source>
        <dbReference type="ARBA" id="ARBA00023082"/>
    </source>
</evidence>
<dbReference type="SUPFAM" id="SSF88946">
    <property type="entry name" value="Sigma2 domain of RNA polymerase sigma factors"/>
    <property type="match status" value="1"/>
</dbReference>
<dbReference type="InterPro" id="IPR014284">
    <property type="entry name" value="RNA_pol_sigma-70_dom"/>
</dbReference>
<name>A0A1N6WP46_9ACTN</name>
<dbReference type="STRING" id="1198245.SAMN05444858_10559"/>
<sequence>MGNSGILTQFVCGSKYLAVPSHREEGHNPVAHNGVRPDQPGTLDRVRGCDLGRSGREPVKTSMSAAADDSPLVRLAQTGDATALGLLLSRHEAQMRAVAVSMLGYGPDAEDAVQDAMVIALSRIGEVRDPAAVGAWLRMVVRNNCRMVLRAARPLPVAEPEWFALPAESPTPEQALDQGALRDWVWHAIGELSESDRLVTLLRYFSDASSYDQIATLAGLPVGTVRSRLNHARRKLADGLRASGAAAHPDATAATDVRWREGRDMLAAAMRGDWERVVRDSWWPDAEMLVPEIGVRGGRDFAVRGMTQDLNDGVRQRLRNVVASRDLLIWETDLISPPDDPEHCPPGALWLYELDEGRVRRMTLFHPTRPRQSRSSAG</sequence>
<dbReference type="InterPro" id="IPR036388">
    <property type="entry name" value="WH-like_DNA-bd_sf"/>
</dbReference>
<dbReference type="Pfam" id="PF08281">
    <property type="entry name" value="Sigma70_r4_2"/>
    <property type="match status" value="1"/>
</dbReference>
<evidence type="ECO:0000256" key="1">
    <source>
        <dbReference type="ARBA" id="ARBA00010641"/>
    </source>
</evidence>
<comment type="similarity">
    <text evidence="1">Belongs to the sigma-70 factor family. ECF subfamily.</text>
</comment>
<dbReference type="Gene3D" id="1.10.10.10">
    <property type="entry name" value="Winged helix-like DNA-binding domain superfamily/Winged helix DNA-binding domain"/>
    <property type="match status" value="1"/>
</dbReference>
<evidence type="ECO:0000313" key="9">
    <source>
        <dbReference type="Proteomes" id="UP000186004"/>
    </source>
</evidence>
<keyword evidence="3" id="KW-0731">Sigma factor</keyword>
<dbReference type="InterPro" id="IPR013249">
    <property type="entry name" value="RNA_pol_sigma70_r4_t2"/>
</dbReference>
<dbReference type="CDD" id="cd06171">
    <property type="entry name" value="Sigma70_r4"/>
    <property type="match status" value="1"/>
</dbReference>
<dbReference type="GO" id="GO:0006352">
    <property type="term" value="P:DNA-templated transcription initiation"/>
    <property type="evidence" value="ECO:0007669"/>
    <property type="project" value="InterPro"/>
</dbReference>
<dbReference type="PANTHER" id="PTHR43133">
    <property type="entry name" value="RNA POLYMERASE ECF-TYPE SIGMA FACTO"/>
    <property type="match status" value="1"/>
</dbReference>